<dbReference type="InterPro" id="IPR032828">
    <property type="entry name" value="PolyA_RNA-bd"/>
</dbReference>
<organism evidence="7 8">
    <name type="scientific">Caenorhabditis japonica</name>
    <dbReference type="NCBI Taxonomy" id="281687"/>
    <lineage>
        <taxon>Eukaryota</taxon>
        <taxon>Metazoa</taxon>
        <taxon>Ecdysozoa</taxon>
        <taxon>Nematoda</taxon>
        <taxon>Chromadorea</taxon>
        <taxon>Rhabditida</taxon>
        <taxon>Rhabditina</taxon>
        <taxon>Rhabditomorpha</taxon>
        <taxon>Rhabditoidea</taxon>
        <taxon>Rhabditidae</taxon>
        <taxon>Peloderinae</taxon>
        <taxon>Caenorhabditis</taxon>
    </lineage>
</organism>
<proteinExistence type="predicted"/>
<name>A0A8R1IDF1_CAEJA</name>
<comment type="cofactor">
    <cofactor evidence="1">
        <name>Mg(2+)</name>
        <dbReference type="ChEBI" id="CHEBI:18420"/>
    </cofactor>
</comment>
<dbReference type="GO" id="GO:0046872">
    <property type="term" value="F:metal ion binding"/>
    <property type="evidence" value="ECO:0007669"/>
    <property type="project" value="UniProtKB-KW"/>
</dbReference>
<protein>
    <submittedName>
        <fullName evidence="7">PolyA_pol_RNAbd domain-containing protein</fullName>
    </submittedName>
</protein>
<dbReference type="GO" id="GO:0005739">
    <property type="term" value="C:mitochondrion"/>
    <property type="evidence" value="ECO:0007669"/>
    <property type="project" value="TreeGrafter"/>
</dbReference>
<evidence type="ECO:0000256" key="1">
    <source>
        <dbReference type="ARBA" id="ARBA00001946"/>
    </source>
</evidence>
<dbReference type="Pfam" id="PF12627">
    <property type="entry name" value="PolyA_pol_RNAbd"/>
    <property type="match status" value="1"/>
</dbReference>
<dbReference type="Gene3D" id="1.10.3090.10">
    <property type="entry name" value="cca-adding enzyme, domain 2"/>
    <property type="match status" value="1"/>
</dbReference>
<sequence length="240" mass="27706">MRDIEARRVAFVGNARQRIQEDYLRILRYFRFFGRIANSPEHEDDTLQAIIENREGLSGVSAERIWTELKKIVVGRMASDVVKTMLDCGLAKYLGLPENCNIERFQKVSDHYGKNIESITLLACLFENAAQVAEFHRKTKLSNGERELAEFIVQHRDDAVQNLANDDWWADKIMDLEIKPGHHTEFRKMRARVVELSKAVVAGGARIEYIKNYSVKQFPVNGEWKIVVNTLNCYVFELAN</sequence>
<keyword evidence="3" id="KW-0548">Nucleotidyltransferase</keyword>
<dbReference type="Proteomes" id="UP000005237">
    <property type="component" value="Unassembled WGS sequence"/>
</dbReference>
<evidence type="ECO:0000256" key="2">
    <source>
        <dbReference type="ARBA" id="ARBA00022694"/>
    </source>
</evidence>
<dbReference type="AlphaFoldDB" id="A0A8R1IDF1"/>
<reference evidence="7" key="2">
    <citation type="submission" date="2022-06" db="UniProtKB">
        <authorList>
            <consortium name="EnsemblMetazoa"/>
        </authorList>
    </citation>
    <scope>IDENTIFICATION</scope>
    <source>
        <strain evidence="7">DF5081</strain>
    </source>
</reference>
<feature type="domain" description="tRNA nucleotidyltransferase/poly(A) polymerase RNA and SrmB- binding" evidence="6">
    <location>
        <begin position="43"/>
        <end position="94"/>
    </location>
</feature>
<dbReference type="GO" id="GO:0001680">
    <property type="term" value="P:tRNA 3'-terminal CCA addition"/>
    <property type="evidence" value="ECO:0007669"/>
    <property type="project" value="TreeGrafter"/>
</dbReference>
<evidence type="ECO:0000256" key="3">
    <source>
        <dbReference type="ARBA" id="ARBA00022695"/>
    </source>
</evidence>
<dbReference type="SUPFAM" id="SSF81891">
    <property type="entry name" value="Poly A polymerase C-terminal region-like"/>
    <property type="match status" value="1"/>
</dbReference>
<dbReference type="InterPro" id="IPR050264">
    <property type="entry name" value="Bact_CCA-adding_enz_type3_sf"/>
</dbReference>
<keyword evidence="4" id="KW-0479">Metal-binding</keyword>
<dbReference type="PANTHER" id="PTHR46173">
    <property type="entry name" value="CCA TRNA NUCLEOTIDYLTRANSFERASE 1, MITOCHONDRIAL"/>
    <property type="match status" value="1"/>
</dbReference>
<accession>A0A8R1IDF1</accession>
<reference evidence="8" key="1">
    <citation type="submission" date="2010-08" db="EMBL/GenBank/DDBJ databases">
        <authorList>
            <consortium name="Caenorhabditis japonica Sequencing Consortium"/>
            <person name="Wilson R.K."/>
        </authorList>
    </citation>
    <scope>NUCLEOTIDE SEQUENCE [LARGE SCALE GENOMIC DNA]</scope>
    <source>
        <strain evidence="8">DF5081</strain>
    </source>
</reference>
<dbReference type="PANTHER" id="PTHR46173:SF1">
    <property type="entry name" value="CCA TRNA NUCLEOTIDYLTRANSFERASE 1, MITOCHONDRIAL"/>
    <property type="match status" value="1"/>
</dbReference>
<dbReference type="EnsemblMetazoa" id="CJA22450.1">
    <property type="protein sequence ID" value="CJA22450.1"/>
    <property type="gene ID" value="WBGene00178022"/>
</dbReference>
<evidence type="ECO:0000313" key="8">
    <source>
        <dbReference type="Proteomes" id="UP000005237"/>
    </source>
</evidence>
<evidence type="ECO:0000256" key="5">
    <source>
        <dbReference type="ARBA" id="ARBA00022842"/>
    </source>
</evidence>
<evidence type="ECO:0000313" key="7">
    <source>
        <dbReference type="EnsemblMetazoa" id="CJA22450.1"/>
    </source>
</evidence>
<evidence type="ECO:0000256" key="4">
    <source>
        <dbReference type="ARBA" id="ARBA00022723"/>
    </source>
</evidence>
<keyword evidence="3" id="KW-0808">Transferase</keyword>
<dbReference type="GO" id="GO:1990180">
    <property type="term" value="P:mitochondrial tRNA 3'-end processing"/>
    <property type="evidence" value="ECO:0007669"/>
    <property type="project" value="TreeGrafter"/>
</dbReference>
<dbReference type="GO" id="GO:0016779">
    <property type="term" value="F:nucleotidyltransferase activity"/>
    <property type="evidence" value="ECO:0007669"/>
    <property type="project" value="UniProtKB-KW"/>
</dbReference>
<keyword evidence="8" id="KW-1185">Reference proteome</keyword>
<evidence type="ECO:0000259" key="6">
    <source>
        <dbReference type="Pfam" id="PF12627"/>
    </source>
</evidence>
<keyword evidence="2" id="KW-0819">tRNA processing</keyword>
<keyword evidence="5" id="KW-0460">Magnesium</keyword>
<dbReference type="GO" id="GO:0000049">
    <property type="term" value="F:tRNA binding"/>
    <property type="evidence" value="ECO:0007669"/>
    <property type="project" value="TreeGrafter"/>
</dbReference>